<dbReference type="AlphaFoldDB" id="A0A226E862"/>
<evidence type="ECO:0000256" key="1">
    <source>
        <dbReference type="SAM" id="Phobius"/>
    </source>
</evidence>
<feature type="transmembrane region" description="Helical" evidence="1">
    <location>
        <begin position="80"/>
        <end position="105"/>
    </location>
</feature>
<feature type="transmembrane region" description="Helical" evidence="1">
    <location>
        <begin position="294"/>
        <end position="316"/>
    </location>
</feature>
<organism evidence="2 3">
    <name type="scientific">Folsomia candida</name>
    <name type="common">Springtail</name>
    <dbReference type="NCBI Taxonomy" id="158441"/>
    <lineage>
        <taxon>Eukaryota</taxon>
        <taxon>Metazoa</taxon>
        <taxon>Ecdysozoa</taxon>
        <taxon>Arthropoda</taxon>
        <taxon>Hexapoda</taxon>
        <taxon>Collembola</taxon>
        <taxon>Entomobryomorpha</taxon>
        <taxon>Isotomoidea</taxon>
        <taxon>Isotomidae</taxon>
        <taxon>Proisotominae</taxon>
        <taxon>Folsomia</taxon>
    </lineage>
</organism>
<keyword evidence="1" id="KW-1133">Transmembrane helix</keyword>
<proteinExistence type="predicted"/>
<evidence type="ECO:0000313" key="3">
    <source>
        <dbReference type="Proteomes" id="UP000198287"/>
    </source>
</evidence>
<reference evidence="2 3" key="1">
    <citation type="submission" date="2015-12" db="EMBL/GenBank/DDBJ databases">
        <title>The genome of Folsomia candida.</title>
        <authorList>
            <person name="Faddeeva A."/>
            <person name="Derks M.F."/>
            <person name="Anvar Y."/>
            <person name="Smit S."/>
            <person name="Van Straalen N."/>
            <person name="Roelofs D."/>
        </authorList>
    </citation>
    <scope>NUCLEOTIDE SEQUENCE [LARGE SCALE GENOMIC DNA]</scope>
    <source>
        <strain evidence="2 3">VU population</strain>
        <tissue evidence="2">Whole body</tissue>
    </source>
</reference>
<name>A0A226E862_FOLCA</name>
<evidence type="ECO:0008006" key="4">
    <source>
        <dbReference type="Google" id="ProtNLM"/>
    </source>
</evidence>
<feature type="transmembrane region" description="Helical" evidence="1">
    <location>
        <begin position="322"/>
        <end position="345"/>
    </location>
</feature>
<keyword evidence="3" id="KW-1185">Reference proteome</keyword>
<comment type="caution">
    <text evidence="2">The sequence shown here is derived from an EMBL/GenBank/DDBJ whole genome shotgun (WGS) entry which is preliminary data.</text>
</comment>
<protein>
    <recommendedName>
        <fullName evidence="4">Gustatory receptor</fullName>
    </recommendedName>
</protein>
<keyword evidence="1" id="KW-0812">Transmembrane</keyword>
<dbReference type="EMBL" id="LNIX01000005">
    <property type="protein sequence ID" value="OXA53498.1"/>
    <property type="molecule type" value="Genomic_DNA"/>
</dbReference>
<dbReference type="Proteomes" id="UP000198287">
    <property type="component" value="Unassembled WGS sequence"/>
</dbReference>
<gene>
    <name evidence="2" type="ORF">Fcan01_11370</name>
</gene>
<accession>A0A226E862</accession>
<feature type="transmembrane region" description="Helical" evidence="1">
    <location>
        <begin position="165"/>
        <end position="186"/>
    </location>
</feature>
<feature type="transmembrane region" description="Helical" evidence="1">
    <location>
        <begin position="45"/>
        <end position="68"/>
    </location>
</feature>
<sequence>MATDLTWFTVSLNFRLNSFLWKIPLQWDPTRNRFVFKPGGIRTFFWWYFVMWIVVGVISMGSAVYVIYGQMYQPKPYISLVSPLQFGTLLPVCGFTLGMGIIVGMGQAEYNALFLNRILQLYDDIYQQTANIGWRQKKGGRSRIKNIFGIEMPSLVMEDGRLDKFGLTLFVALTPLPFAATLPSLVMATGIERRDVYKFVLEDILPFSVSVDSFPIILLRILLVYVLFAEVYRMIAFLIVVMVIPARLYAKIVENLMESGSVGSAAGTLPPQIRRFHQIRILNQEIEKNLATRIFLLMAIGLVISTCLNFCAIRFVHSSMALGIYIMFPFGAFVVLNLIVTLLAVGIRIHENSVETLFQWKKGINSFTRESAQWKKTLGAMQPLKYYVGLNGHNFFDVKKSLMSTYMVIILEQTIDLLLALPSVRVLQG</sequence>
<keyword evidence="1" id="KW-0472">Membrane</keyword>
<evidence type="ECO:0000313" key="2">
    <source>
        <dbReference type="EMBL" id="OXA53498.1"/>
    </source>
</evidence>